<evidence type="ECO:0000313" key="2">
    <source>
        <dbReference type="Proteomes" id="UP000054608"/>
    </source>
</evidence>
<protein>
    <recommendedName>
        <fullName evidence="3">HNH endonuclease</fullName>
    </recommendedName>
</protein>
<dbReference type="STRING" id="458.Lrub_0729"/>
<gene>
    <name evidence="1" type="ORF">Lrub_0729</name>
</gene>
<keyword evidence="2" id="KW-1185">Reference proteome</keyword>
<dbReference type="RefSeq" id="WP_058530861.1">
    <property type="nucleotide sequence ID" value="NZ_CAAAIN010000001.1"/>
</dbReference>
<evidence type="ECO:0000313" key="1">
    <source>
        <dbReference type="EMBL" id="KTD48378.1"/>
    </source>
</evidence>
<accession>A0A0W0XUZ2</accession>
<name>A0A0W0XUZ2_9GAMM</name>
<proteinExistence type="predicted"/>
<organism evidence="1 2">
    <name type="scientific">Legionella rubrilucens</name>
    <dbReference type="NCBI Taxonomy" id="458"/>
    <lineage>
        <taxon>Bacteria</taxon>
        <taxon>Pseudomonadati</taxon>
        <taxon>Pseudomonadota</taxon>
        <taxon>Gammaproteobacteria</taxon>
        <taxon>Legionellales</taxon>
        <taxon>Legionellaceae</taxon>
        <taxon>Legionella</taxon>
    </lineage>
</organism>
<comment type="caution">
    <text evidence="1">The sequence shown here is derived from an EMBL/GenBank/DDBJ whole genome shotgun (WGS) entry which is preliminary data.</text>
</comment>
<sequence length="315" mass="37041">MKIKEKDIKLLWSRTGNKCAKCRSNLTQDSNAVNLSYTLGEQAHIVGQKSNSPRGNSLLEETDRDSYHNLLILCPNCHSEIDRNIEDWPVEKLFLLKSKHELWVNETLSESDDKTKLANQLAVGSVIDAAVILCKLEEWRNWSSYALSPDPSWDREFPSNIYEFREKVIAAIWPENLDEIKRAAITFSILIHESIEVFLLHSRMQGERFIPIKFYKRDEWYEDFNTVLEKYNNWIHSCHFLIRETSKALNWFADTIRRDINPMFFIEKGKFLIVDGPCMDMKYHTSLLEYDDEEKLNLPNSLSMMLKKLNEDLIR</sequence>
<dbReference type="EMBL" id="LNYT01000007">
    <property type="protein sequence ID" value="KTD48378.1"/>
    <property type="molecule type" value="Genomic_DNA"/>
</dbReference>
<evidence type="ECO:0008006" key="3">
    <source>
        <dbReference type="Google" id="ProtNLM"/>
    </source>
</evidence>
<dbReference type="OrthoDB" id="9052589at2"/>
<dbReference type="PATRIC" id="fig|458.5.peg.755"/>
<reference evidence="1 2" key="1">
    <citation type="submission" date="2015-11" db="EMBL/GenBank/DDBJ databases">
        <title>Genomic analysis of 38 Legionella species identifies large and diverse effector repertoires.</title>
        <authorList>
            <person name="Burstein D."/>
            <person name="Amaro F."/>
            <person name="Zusman T."/>
            <person name="Lifshitz Z."/>
            <person name="Cohen O."/>
            <person name="Gilbert J.A."/>
            <person name="Pupko T."/>
            <person name="Shuman H.A."/>
            <person name="Segal G."/>
        </authorList>
    </citation>
    <scope>NUCLEOTIDE SEQUENCE [LARGE SCALE GENOMIC DNA]</scope>
    <source>
        <strain evidence="1 2">WA-270A-C2</strain>
    </source>
</reference>
<dbReference type="Proteomes" id="UP000054608">
    <property type="component" value="Unassembled WGS sequence"/>
</dbReference>
<dbReference type="AlphaFoldDB" id="A0A0W0XUZ2"/>